<dbReference type="PANTHER" id="PTHR23206:SF8">
    <property type="entry name" value="ANKYRIN REPEAT AND KH DOMAIN-CONTAINING 1"/>
    <property type="match status" value="1"/>
</dbReference>
<dbReference type="OrthoDB" id="4772757at2759"/>
<dbReference type="AlphaFoldDB" id="A0A7R8WUY1"/>
<sequence length="88" mass="9363">MVVNMKEIDSMALYEAAQHGHTDIVELLIKHGADVNILSTSGNTPLIVACTNGHADVVRVLLKHGANREVHNENGHTPLMEAASAGNV</sequence>
<dbReference type="SUPFAM" id="SSF48403">
    <property type="entry name" value="Ankyrin repeat"/>
    <property type="match status" value="1"/>
</dbReference>
<dbReference type="InterPro" id="IPR036770">
    <property type="entry name" value="Ankyrin_rpt-contain_sf"/>
</dbReference>
<dbReference type="SMART" id="SM00248">
    <property type="entry name" value="ANK"/>
    <property type="match status" value="2"/>
</dbReference>
<accession>A0A7R8WUY1</accession>
<dbReference type="InterPro" id="IPR002110">
    <property type="entry name" value="Ankyrin_rpt"/>
</dbReference>
<dbReference type="Pfam" id="PF12796">
    <property type="entry name" value="Ank_2"/>
    <property type="match status" value="1"/>
</dbReference>
<keyword evidence="1" id="KW-0677">Repeat</keyword>
<feature type="non-terminal residue" evidence="3">
    <location>
        <position position="1"/>
    </location>
</feature>
<dbReference type="InterPro" id="IPR051631">
    <property type="entry name" value="Ankyrin-KH/SAM_domain"/>
</dbReference>
<dbReference type="PROSITE" id="PS50088">
    <property type="entry name" value="ANK_REPEAT"/>
    <property type="match status" value="2"/>
</dbReference>
<dbReference type="EMBL" id="OB706350">
    <property type="protein sequence ID" value="CAD7238672.1"/>
    <property type="molecule type" value="Genomic_DNA"/>
</dbReference>
<evidence type="ECO:0000313" key="3">
    <source>
        <dbReference type="EMBL" id="CAD7238672.1"/>
    </source>
</evidence>
<dbReference type="PANTHER" id="PTHR23206">
    <property type="entry name" value="MASK PROTEIN"/>
    <property type="match status" value="1"/>
</dbReference>
<evidence type="ECO:0000256" key="2">
    <source>
        <dbReference type="ARBA" id="ARBA00023043"/>
    </source>
</evidence>
<evidence type="ECO:0000256" key="1">
    <source>
        <dbReference type="ARBA" id="ARBA00022737"/>
    </source>
</evidence>
<proteinExistence type="predicted"/>
<keyword evidence="2" id="KW-0040">ANK repeat</keyword>
<dbReference type="PROSITE" id="PS50297">
    <property type="entry name" value="ANK_REP_REGION"/>
    <property type="match status" value="2"/>
</dbReference>
<organism evidence="3">
    <name type="scientific">Cyprideis torosa</name>
    <dbReference type="NCBI Taxonomy" id="163714"/>
    <lineage>
        <taxon>Eukaryota</taxon>
        <taxon>Metazoa</taxon>
        <taxon>Ecdysozoa</taxon>
        <taxon>Arthropoda</taxon>
        <taxon>Crustacea</taxon>
        <taxon>Oligostraca</taxon>
        <taxon>Ostracoda</taxon>
        <taxon>Podocopa</taxon>
        <taxon>Podocopida</taxon>
        <taxon>Cytherocopina</taxon>
        <taxon>Cytheroidea</taxon>
        <taxon>Cytherideidae</taxon>
        <taxon>Cyprideis</taxon>
    </lineage>
</organism>
<protein>
    <submittedName>
        <fullName evidence="3">Uncharacterized protein</fullName>
    </submittedName>
</protein>
<gene>
    <name evidence="3" type="ORF">CTOB1V02_LOCUS16487</name>
</gene>
<name>A0A7R8WUY1_9CRUS</name>
<reference evidence="3" key="1">
    <citation type="submission" date="2020-11" db="EMBL/GenBank/DDBJ databases">
        <authorList>
            <person name="Tran Van P."/>
        </authorList>
    </citation>
    <scope>NUCLEOTIDE SEQUENCE</scope>
</reference>
<dbReference type="Gene3D" id="1.25.40.20">
    <property type="entry name" value="Ankyrin repeat-containing domain"/>
    <property type="match status" value="1"/>
</dbReference>